<feature type="domain" description="DUF6089" evidence="2">
    <location>
        <begin position="33"/>
        <end position="163"/>
    </location>
</feature>
<dbReference type="SUPFAM" id="SSF56925">
    <property type="entry name" value="OMPA-like"/>
    <property type="match status" value="1"/>
</dbReference>
<sequence>MKKIFSTSLILFVLFTAALPEAEAQRFSRRNLYNSVGISLNAMNYFGDVTPEADFTSLRLNSTRPSVSVHFTRKFTPRIYGRAAFSWGRITGDDSKSADFSEPENEGRYKRNLSFRNDIKELNLVGIIDLFENRRSYLRRPDFTPYAFAGVAVFHHNPKAYYDGRDNRLPAGWYELQPLGTEGQYASNNQGYPEPYKKVQFAIPFGLGVKYKLARSWDLGFEITWRKTFTDYLDDVSTVYANKADLSETAAILSDRSAENPRAGTSYPIINDNTPNGTFSRLQGYGRAGDQRGDTSDDDWYITTGFSLNYILAPTRRGPKFR</sequence>
<dbReference type="InterPro" id="IPR011250">
    <property type="entry name" value="OMP/PagP_B-barrel"/>
</dbReference>
<dbReference type="Pfam" id="PF19573">
    <property type="entry name" value="DUF6089"/>
    <property type="match status" value="2"/>
</dbReference>
<name>A0A3M9MYG7_9BACT</name>
<feature type="signal peptide" evidence="1">
    <location>
        <begin position="1"/>
        <end position="24"/>
    </location>
</feature>
<protein>
    <recommendedName>
        <fullName evidence="2">DUF6089 domain-containing protein</fullName>
    </recommendedName>
</protein>
<dbReference type="InterPro" id="IPR045743">
    <property type="entry name" value="DUF6089"/>
</dbReference>
<proteinExistence type="predicted"/>
<organism evidence="3 4">
    <name type="scientific">Rufibacter immobilis</name>
    <dbReference type="NCBI Taxonomy" id="1348778"/>
    <lineage>
        <taxon>Bacteria</taxon>
        <taxon>Pseudomonadati</taxon>
        <taxon>Bacteroidota</taxon>
        <taxon>Cytophagia</taxon>
        <taxon>Cytophagales</taxon>
        <taxon>Hymenobacteraceae</taxon>
        <taxon>Rufibacter</taxon>
    </lineage>
</organism>
<dbReference type="Gene3D" id="2.40.160.20">
    <property type="match status" value="1"/>
</dbReference>
<keyword evidence="1" id="KW-0732">Signal</keyword>
<evidence type="ECO:0000313" key="4">
    <source>
        <dbReference type="Proteomes" id="UP000271010"/>
    </source>
</evidence>
<keyword evidence="4" id="KW-1185">Reference proteome</keyword>
<evidence type="ECO:0000313" key="3">
    <source>
        <dbReference type="EMBL" id="RNI30225.1"/>
    </source>
</evidence>
<gene>
    <name evidence="3" type="ORF">EFA69_12060</name>
</gene>
<dbReference type="EMBL" id="RJJE01000009">
    <property type="protein sequence ID" value="RNI30225.1"/>
    <property type="molecule type" value="Genomic_DNA"/>
</dbReference>
<evidence type="ECO:0000259" key="2">
    <source>
        <dbReference type="Pfam" id="PF19573"/>
    </source>
</evidence>
<dbReference type="RefSeq" id="WP_123133303.1">
    <property type="nucleotide sequence ID" value="NZ_JBHMAD010000001.1"/>
</dbReference>
<reference evidence="3 4" key="1">
    <citation type="submission" date="2018-11" db="EMBL/GenBank/DDBJ databases">
        <title>Rufibacter latericius sp. nov., isolated from water in Baiyang Lake.</title>
        <authorList>
            <person name="Yang Y."/>
        </authorList>
    </citation>
    <scope>NUCLEOTIDE SEQUENCE [LARGE SCALE GENOMIC DNA]</scope>
    <source>
        <strain evidence="3 4">MCC P1</strain>
    </source>
</reference>
<dbReference type="AlphaFoldDB" id="A0A3M9MYG7"/>
<accession>A0A3M9MYG7</accession>
<evidence type="ECO:0000256" key="1">
    <source>
        <dbReference type="SAM" id="SignalP"/>
    </source>
</evidence>
<feature type="domain" description="DUF6089" evidence="2">
    <location>
        <begin position="183"/>
        <end position="236"/>
    </location>
</feature>
<comment type="caution">
    <text evidence="3">The sequence shown here is derived from an EMBL/GenBank/DDBJ whole genome shotgun (WGS) entry which is preliminary data.</text>
</comment>
<feature type="chain" id="PRO_5018204774" description="DUF6089 domain-containing protein" evidence="1">
    <location>
        <begin position="25"/>
        <end position="322"/>
    </location>
</feature>
<dbReference type="OrthoDB" id="654178at2"/>
<dbReference type="Proteomes" id="UP000271010">
    <property type="component" value="Unassembled WGS sequence"/>
</dbReference>